<gene>
    <name evidence="3" type="ORF">PKB_1187</name>
</gene>
<dbReference type="OrthoDB" id="9808602at2"/>
<evidence type="ECO:0000313" key="4">
    <source>
        <dbReference type="Proteomes" id="UP000025241"/>
    </source>
</evidence>
<organism evidence="3 4">
    <name type="scientific">Pseudomonas knackmussii (strain DSM 6978 / CCUG 54928 / LMG 23759 / B13)</name>
    <dbReference type="NCBI Taxonomy" id="1301098"/>
    <lineage>
        <taxon>Bacteria</taxon>
        <taxon>Pseudomonadati</taxon>
        <taxon>Pseudomonadota</taxon>
        <taxon>Gammaproteobacteria</taxon>
        <taxon>Pseudomonadales</taxon>
        <taxon>Pseudomonadaceae</taxon>
        <taxon>Pseudomonas</taxon>
    </lineage>
</organism>
<keyword evidence="1" id="KW-0328">Glycosyltransferase</keyword>
<dbReference type="PANTHER" id="PTHR34136">
    <property type="match status" value="1"/>
</dbReference>
<protein>
    <submittedName>
        <fullName evidence="3">WecB/TagA/CpsF family glycosyl transferase</fullName>
    </submittedName>
</protein>
<dbReference type="Pfam" id="PF03808">
    <property type="entry name" value="Glyco_tran_WecG"/>
    <property type="match status" value="1"/>
</dbReference>
<dbReference type="Proteomes" id="UP000025241">
    <property type="component" value="Chromosome I"/>
</dbReference>
<dbReference type="CDD" id="cd06533">
    <property type="entry name" value="Glyco_transf_WecG_TagA"/>
    <property type="match status" value="1"/>
</dbReference>
<dbReference type="KEGG" id="pkc:PKB_1187"/>
<dbReference type="PANTHER" id="PTHR34136:SF1">
    <property type="entry name" value="UDP-N-ACETYL-D-MANNOSAMINURONIC ACID TRANSFERASE"/>
    <property type="match status" value="1"/>
</dbReference>
<dbReference type="STRING" id="1301098.PKB_1187"/>
<dbReference type="EMBL" id="HG322950">
    <property type="protein sequence ID" value="CDF82552.1"/>
    <property type="molecule type" value="Genomic_DNA"/>
</dbReference>
<name>A0A024HDG4_PSEKB</name>
<dbReference type="RefSeq" id="WP_084166579.1">
    <property type="nucleotide sequence ID" value="NZ_HG322950.1"/>
</dbReference>
<dbReference type="eggNOG" id="COG1922">
    <property type="taxonomic scope" value="Bacteria"/>
</dbReference>
<proteinExistence type="predicted"/>
<evidence type="ECO:0000256" key="1">
    <source>
        <dbReference type="ARBA" id="ARBA00022676"/>
    </source>
</evidence>
<dbReference type="GO" id="GO:0016758">
    <property type="term" value="F:hexosyltransferase activity"/>
    <property type="evidence" value="ECO:0007669"/>
    <property type="project" value="TreeGrafter"/>
</dbReference>
<dbReference type="NCBIfam" id="TIGR00696">
    <property type="entry name" value="wecG_tagA_cpsF"/>
    <property type="match status" value="1"/>
</dbReference>
<keyword evidence="2 3" id="KW-0808">Transferase</keyword>
<reference evidence="3 4" key="1">
    <citation type="submission" date="2013-03" db="EMBL/GenBank/DDBJ databases">
        <authorList>
            <person name="Linke B."/>
        </authorList>
    </citation>
    <scope>NUCLEOTIDE SEQUENCE [LARGE SCALE GENOMIC DNA]</scope>
    <source>
        <strain evidence="3 4">B13</strain>
    </source>
</reference>
<sequence length="246" mass="27819">MSQVISICGVNINDIGIDELLHRLKTSLANSTGTEIVVTPNIDHLQRLTLADNGAFKRAYQRASFTLCDSRVFRIAARLKGKRIINVVPGSDLTERLLNEHWVKQCKVCFIGPSDRDCENIRARYTLSHLSHYSPPMGFIENFCETQKCLDFIEKSAPSILFLAVGSPRQEILASMIKDTSQHSMIVLCIGASLDFLSGKTSRAPKWIQILHLEWMHRMLSEPMRLAPRYFKNAKWLISFIVGTAN</sequence>
<dbReference type="HOGENOM" id="CLU_063203_1_2_6"/>
<reference evidence="3 4" key="2">
    <citation type="submission" date="2014-05" db="EMBL/GenBank/DDBJ databases">
        <title>Genome sequence of the 3-chlorobenzoate degrading bacterium Pseudomonas knackmussii B13 shows multiple evidence for horizontal gene transfer.</title>
        <authorList>
            <person name="Miyazaki R."/>
            <person name="Bertelli C."/>
            <person name="Falquet L."/>
            <person name="Robinson-Rechavi M."/>
            <person name="Gharib W."/>
            <person name="Roy S."/>
            <person name="Van der Meer J.R."/>
        </authorList>
    </citation>
    <scope>NUCLEOTIDE SEQUENCE [LARGE SCALE GENOMIC DNA]</scope>
    <source>
        <strain evidence="3 4">B13</strain>
    </source>
</reference>
<evidence type="ECO:0000256" key="2">
    <source>
        <dbReference type="ARBA" id="ARBA00022679"/>
    </source>
</evidence>
<dbReference type="InterPro" id="IPR004629">
    <property type="entry name" value="WecG_TagA_CpsF"/>
</dbReference>
<accession>A0A024HDG4</accession>
<evidence type="ECO:0000313" key="3">
    <source>
        <dbReference type="EMBL" id="CDF82552.1"/>
    </source>
</evidence>
<dbReference type="AlphaFoldDB" id="A0A024HDG4"/>
<keyword evidence="4" id="KW-1185">Reference proteome</keyword>